<protein>
    <recommendedName>
        <fullName evidence="8">Poly [ADP-ribose] polymerase</fullName>
        <shortName evidence="8">PARP</shortName>
        <ecNumber evidence="8">2.4.2.-</ecNumber>
    </recommendedName>
</protein>
<dbReference type="RefSeq" id="XP_033803641.1">
    <property type="nucleotide sequence ID" value="XM_033947750.1"/>
</dbReference>
<evidence type="ECO:0000256" key="1">
    <source>
        <dbReference type="ARBA" id="ARBA00004123"/>
    </source>
</evidence>
<dbReference type="PROSITE" id="PS51060">
    <property type="entry name" value="PARP_ALPHA_HD"/>
    <property type="match status" value="1"/>
</dbReference>
<dbReference type="InterPro" id="IPR036420">
    <property type="entry name" value="BRCT_dom_sf"/>
</dbReference>
<evidence type="ECO:0000256" key="5">
    <source>
        <dbReference type="ARBA" id="ARBA00023027"/>
    </source>
</evidence>
<dbReference type="PROSITE" id="PS51468">
    <property type="entry name" value="VIT"/>
    <property type="match status" value="1"/>
</dbReference>
<dbReference type="InterPro" id="IPR013694">
    <property type="entry name" value="VIT"/>
</dbReference>
<evidence type="ECO:0000313" key="16">
    <source>
        <dbReference type="RefSeq" id="XP_033803642.1"/>
    </source>
</evidence>
<dbReference type="PANTHER" id="PTHR46530:SF1">
    <property type="entry name" value="PROTEIN MONO-ADP-RIBOSYLTRANSFERASE PARP4"/>
    <property type="match status" value="1"/>
</dbReference>
<dbReference type="PROSITE" id="PS50234">
    <property type="entry name" value="VWFA"/>
    <property type="match status" value="1"/>
</dbReference>
<dbReference type="Pfam" id="PF08487">
    <property type="entry name" value="VIT"/>
    <property type="match status" value="1"/>
</dbReference>
<dbReference type="SMART" id="SM00609">
    <property type="entry name" value="VIT"/>
    <property type="match status" value="1"/>
</dbReference>
<keyword evidence="14" id="KW-1185">Reference proteome</keyword>
<comment type="similarity">
    <text evidence="7">Belongs to the ARTD/PARP family.</text>
</comment>
<dbReference type="CDD" id="cd01437">
    <property type="entry name" value="parp_like"/>
    <property type="match status" value="1"/>
</dbReference>
<dbReference type="SUPFAM" id="SSF47587">
    <property type="entry name" value="Domain of poly(ADP-ribose) polymerase"/>
    <property type="match status" value="1"/>
</dbReference>
<dbReference type="InterPro" id="IPR058904">
    <property type="entry name" value="PARP4_MVP-ID"/>
</dbReference>
<dbReference type="FunFam" id="3.90.228.10:FF:000013">
    <property type="entry name" value="Poly [ADP-ribose] polymerase"/>
    <property type="match status" value="1"/>
</dbReference>
<dbReference type="Pfam" id="PF00533">
    <property type="entry name" value="BRCT"/>
    <property type="match status" value="1"/>
</dbReference>
<feature type="domain" description="PARP alpha-helical" evidence="12">
    <location>
        <begin position="239"/>
        <end position="367"/>
    </location>
</feature>
<dbReference type="InterPro" id="IPR004102">
    <property type="entry name" value="Poly(ADP-ribose)pol_reg_dom"/>
</dbReference>
<dbReference type="Pfam" id="PF00644">
    <property type="entry name" value="PARP"/>
    <property type="match status" value="1"/>
</dbReference>
<keyword evidence="5 8" id="KW-0520">NAD</keyword>
<evidence type="ECO:0000256" key="4">
    <source>
        <dbReference type="ARBA" id="ARBA00022695"/>
    </source>
</evidence>
<dbReference type="Pfam" id="PF13768">
    <property type="entry name" value="VWA_3"/>
    <property type="match status" value="1"/>
</dbReference>
<dbReference type="OrthoDB" id="1729737at2759"/>
<dbReference type="Gene3D" id="3.40.50.10190">
    <property type="entry name" value="BRCT domain"/>
    <property type="match status" value="1"/>
</dbReference>
<dbReference type="InterPro" id="IPR012317">
    <property type="entry name" value="Poly(ADP-ribose)pol_cat_dom"/>
</dbReference>
<evidence type="ECO:0000259" key="11">
    <source>
        <dbReference type="PROSITE" id="PS51059"/>
    </source>
</evidence>
<gene>
    <name evidence="15 16 17" type="primary">PARP4</name>
</gene>
<dbReference type="Pfam" id="PF26156">
    <property type="entry name" value="PARP4_MVP-ID"/>
    <property type="match status" value="1"/>
</dbReference>
<dbReference type="InterPro" id="IPR036465">
    <property type="entry name" value="vWFA_dom_sf"/>
</dbReference>
<evidence type="ECO:0000313" key="17">
    <source>
        <dbReference type="RefSeq" id="XP_033803643.1"/>
    </source>
</evidence>
<keyword evidence="3 8" id="KW-0808">Transferase</keyword>
<evidence type="ECO:0000259" key="9">
    <source>
        <dbReference type="PROSITE" id="PS50172"/>
    </source>
</evidence>
<dbReference type="PANTHER" id="PTHR46530">
    <property type="entry name" value="PROTEIN MONO-ADP-RIBOSYLTRANSFERASE PARP4"/>
    <property type="match status" value="1"/>
</dbReference>
<dbReference type="Gene3D" id="1.20.142.10">
    <property type="entry name" value="Poly(ADP-ribose) polymerase, regulatory domain"/>
    <property type="match status" value="1"/>
</dbReference>
<proteinExistence type="inferred from homology"/>
<dbReference type="Pfam" id="PF26166">
    <property type="entry name" value="WGR-like_PARP4"/>
    <property type="match status" value="1"/>
</dbReference>
<dbReference type="SUPFAM" id="SSF56399">
    <property type="entry name" value="ADP-ribosylation"/>
    <property type="match status" value="1"/>
</dbReference>
<evidence type="ECO:0000256" key="8">
    <source>
        <dbReference type="RuleBase" id="RU362114"/>
    </source>
</evidence>
<sequence length="1783" mass="200945">MAVGIFANCVFFLKVNHLSVQDKKKIKSHIQENGGIISFVLNKKCSHIIVDNIDSLSSYQLKTIQKYQIPILCGDFIRNCVEERRLLQVDDYAVKKSVEIDPETGTESQDQEKIQFFEKPREWNEKDTESNRFYTKDNLDPNDLQDVKVAKHAVLEKLLPNFKEIAVVELQRLPEHYAFPFRISANFGLSDGSQKEKQFLQWKTSEEACESYDVYLEDLKKKDFKLKEDVPQEAIHFASETLQEQLLEEARNTSILSPEIHNFVELIWVEALGHLDHILGQPVNSISLNDVSKGEGILLQVKKALDNGASAEVLKQMMLEFYRIIPHKSGINYNVDKRLLSSKEDLCQLIRDMVNVCEASMSCPNPPSLAKYHALRCKIDYVDPDSDEFLQVEHQVLQNSRSYSAAKILQIYRVGRMNETAAFQSKYSNIQSLLHSSSVCNFVGILSRGLLLPKMVVEDHGLERTDIGNLGSGIYFGDSISTCIKYSKPSETDGSRFIVVCSVALGKCMELYKRDFSLANAPAGYQSVRGVRKAPGILSDFEDDEFVVYNTNQIKMRYIIKFLMEEDNMKEFYPDVRITEIAERIPCMSHLQSEEISLDTNSLHEIKAGLLDTSGNSVPLKDIHITGRIMDIIAQVVVFQTYTNLSSIPIEAKYVFPLDGTAAVCGFEAFINGKHIIGEVKEKGQAHQEYRQAVSEGHGAYLMDQDAPDVFTVSVGNLPAEATVLIKITYITELSMQWGSVYFRVPAAVAPWQQDKALKENTQDTVEKVYIKTGDAQKGAFSLDMSVEMPYKIEYISSLTHKIKIKKTDCKAVISTCEGSSLDSDGFDLQISMCDAHLPRMWVEKHPEHESEACMLVFQPNFDTANNVEDDSEIVICLDCSNSMESSVFQQAKQIALLTLRSLSDRHRINLVRFGTNYQELFSYPKCTTNRSLLEDYIKLARPMMGNTDLWKPLRSLSLLAPSRCLRSILLISDGHIQNESLTFQIIKKNVKHTRLFACGVGPTANRHMLRSLVQYGAGAFEYFEAKSKYNWKDKVRAQISRMESPGCSSISVKWQQFNTNAPEPMQAPVQIQSLFHSERLLVYGFILHCTQATLNAFINDQELHTMVSTTELQKTSGTLLHKLTARAIIKDFEDGILHENEAEHEMKKQELKSLIIELSKEYSIVTQFTSFVAIEERGSKITPQPDILNIKELIAKEDIDLLPYMDWEMNAAEEMQDLMDLSTDEFLIDEFELLKTDVTECLISRNEDYTELAFCLENEPAPLILNDMLPSAAFPPFAGYPPPPPPLLPPPPPLLPPPPPLSFDLSKFNVQHHEEKRSSIGIDIVAENYNLPEFPEVSFPPANKVHVHLPSSLLGSPVLPNSFVQKNMDALKIKHTALQMEAPTVDQEESKFCIKSFQEQQDSAESYSFMPESGSAIPNKIILYKKKQKADRTSKIGFESELVSDMPFFKTPVAQAFGSLNTLEKSQPSSMVQFPMLGPMKGSSSLKETGLFGATFGASKIGFESELVSNKTASQRASSLFDMPCTQAPVAQAFRSLNTLEKSPPSSMECSSLILKCSKQVQFPVLGPVRRRSSSLKNTGFLGTTFGAKSIGVSQQSQPFSVTDLDWHRAGMKLMDPKPPIPPKTYKINFEPTGTALLALQTQTGFWHLNPDLGDLLEVDVNYLCNVFLAQKGIHSLGPRGKEEVLQLIATLLVLQLLRFTQVLQLITFKSLMKLDDLSTKRSDAVHWNLQKAVTWARKTDRQYPTICSRLELGKDWDSFTRQLLRIDPIEVNSPLLKAIKF</sequence>
<dbReference type="InterPro" id="IPR036616">
    <property type="entry name" value="Poly(ADP-ribose)pol_reg_dom_sf"/>
</dbReference>
<dbReference type="SUPFAM" id="SSF53300">
    <property type="entry name" value="vWA-like"/>
    <property type="match status" value="1"/>
</dbReference>
<reference evidence="15 16" key="1">
    <citation type="submission" date="2025-04" db="UniProtKB">
        <authorList>
            <consortium name="RefSeq"/>
        </authorList>
    </citation>
    <scope>IDENTIFICATION</scope>
</reference>
<dbReference type="SMART" id="SM00327">
    <property type="entry name" value="VWA"/>
    <property type="match status" value="1"/>
</dbReference>
<dbReference type="SUPFAM" id="SSF52113">
    <property type="entry name" value="BRCT domain"/>
    <property type="match status" value="1"/>
</dbReference>
<dbReference type="InterPro" id="IPR002035">
    <property type="entry name" value="VWF_A"/>
</dbReference>
<keyword evidence="6" id="KW-0539">Nucleus</keyword>
<keyword evidence="4" id="KW-0548">Nucleotidyltransferase</keyword>
<evidence type="ECO:0000259" key="13">
    <source>
        <dbReference type="PROSITE" id="PS51468"/>
    </source>
</evidence>
<evidence type="ECO:0000259" key="12">
    <source>
        <dbReference type="PROSITE" id="PS51060"/>
    </source>
</evidence>
<feature type="domain" description="BRCT" evidence="9">
    <location>
        <begin position="1"/>
        <end position="94"/>
    </location>
</feature>
<dbReference type="GO" id="GO:0016779">
    <property type="term" value="F:nucleotidyltransferase activity"/>
    <property type="evidence" value="ECO:0007669"/>
    <property type="project" value="UniProtKB-KW"/>
</dbReference>
<comment type="subcellular location">
    <subcellularLocation>
        <location evidence="1">Nucleus</location>
    </subcellularLocation>
</comment>
<evidence type="ECO:0000256" key="2">
    <source>
        <dbReference type="ARBA" id="ARBA00022676"/>
    </source>
</evidence>
<dbReference type="Gene3D" id="3.40.50.410">
    <property type="entry name" value="von Willebrand factor, type A domain"/>
    <property type="match status" value="1"/>
</dbReference>
<dbReference type="GeneID" id="117362023"/>
<evidence type="ECO:0000313" key="15">
    <source>
        <dbReference type="RefSeq" id="XP_033803641.1"/>
    </source>
</evidence>
<dbReference type="CTD" id="143"/>
<dbReference type="PROSITE" id="PS50172">
    <property type="entry name" value="BRCT"/>
    <property type="match status" value="1"/>
</dbReference>
<dbReference type="PROSITE" id="PS51059">
    <property type="entry name" value="PARP_CATALYTIC"/>
    <property type="match status" value="1"/>
</dbReference>
<dbReference type="InterPro" id="IPR001357">
    <property type="entry name" value="BRCT_dom"/>
</dbReference>
<keyword evidence="2 8" id="KW-0328">Glycosyltransferase</keyword>
<dbReference type="InterPro" id="IPR031273">
    <property type="entry name" value="PARP4"/>
</dbReference>
<organism evidence="14 16">
    <name type="scientific">Geotrypetes seraphini</name>
    <name type="common">Gaboon caecilian</name>
    <name type="synonym">Caecilia seraphini</name>
    <dbReference type="NCBI Taxonomy" id="260995"/>
    <lineage>
        <taxon>Eukaryota</taxon>
        <taxon>Metazoa</taxon>
        <taxon>Chordata</taxon>
        <taxon>Craniata</taxon>
        <taxon>Vertebrata</taxon>
        <taxon>Euteleostomi</taxon>
        <taxon>Amphibia</taxon>
        <taxon>Gymnophiona</taxon>
        <taxon>Geotrypetes</taxon>
    </lineage>
</organism>
<dbReference type="KEGG" id="gsh:117362023"/>
<dbReference type="Proteomes" id="UP000515159">
    <property type="component" value="Chromosome 6"/>
</dbReference>
<dbReference type="EC" id="2.4.2.-" evidence="8"/>
<evidence type="ECO:0000256" key="3">
    <source>
        <dbReference type="ARBA" id="ARBA00022679"/>
    </source>
</evidence>
<feature type="domain" description="VIT" evidence="13">
    <location>
        <begin position="604"/>
        <end position="732"/>
    </location>
</feature>
<evidence type="ECO:0000256" key="6">
    <source>
        <dbReference type="ARBA" id="ARBA00023242"/>
    </source>
</evidence>
<feature type="domain" description="VWFA" evidence="10">
    <location>
        <begin position="873"/>
        <end position="1040"/>
    </location>
</feature>
<dbReference type="GO" id="GO:0005737">
    <property type="term" value="C:cytoplasm"/>
    <property type="evidence" value="ECO:0007669"/>
    <property type="project" value="TreeGrafter"/>
</dbReference>
<dbReference type="CDD" id="cd17726">
    <property type="entry name" value="BRCT_PARP4_like"/>
    <property type="match status" value="1"/>
</dbReference>
<dbReference type="SMART" id="SM00292">
    <property type="entry name" value="BRCT"/>
    <property type="match status" value="1"/>
</dbReference>
<dbReference type="RefSeq" id="XP_033803643.1">
    <property type="nucleotide sequence ID" value="XM_033947752.1"/>
</dbReference>
<dbReference type="RefSeq" id="XP_033803642.1">
    <property type="nucleotide sequence ID" value="XM_033947751.1"/>
</dbReference>
<evidence type="ECO:0000256" key="7">
    <source>
        <dbReference type="ARBA" id="ARBA00024347"/>
    </source>
</evidence>
<evidence type="ECO:0000313" key="14">
    <source>
        <dbReference type="Proteomes" id="UP000515159"/>
    </source>
</evidence>
<feature type="domain" description="PARP catalytic" evidence="11">
    <location>
        <begin position="366"/>
        <end position="571"/>
    </location>
</feature>
<dbReference type="Gene3D" id="3.90.228.10">
    <property type="match status" value="1"/>
</dbReference>
<evidence type="ECO:0000259" key="10">
    <source>
        <dbReference type="PROSITE" id="PS50234"/>
    </source>
</evidence>
<accession>A0A6P8R032</accession>
<dbReference type="GO" id="GO:0003950">
    <property type="term" value="F:NAD+ poly-ADP-ribosyltransferase activity"/>
    <property type="evidence" value="ECO:0007669"/>
    <property type="project" value="UniProtKB-UniRule"/>
</dbReference>
<name>A0A6P8R032_GEOSA</name>
<dbReference type="GO" id="GO:0005634">
    <property type="term" value="C:nucleus"/>
    <property type="evidence" value="ECO:0007669"/>
    <property type="project" value="UniProtKB-SubCell"/>
</dbReference>
<dbReference type="InterPro" id="IPR058905">
    <property type="entry name" value="WGR-like_PARP4"/>
</dbReference>